<evidence type="ECO:0000313" key="3">
    <source>
        <dbReference type="Proteomes" id="UP000320653"/>
    </source>
</evidence>
<comment type="caution">
    <text evidence="2">The sequence shown here is derived from an EMBL/GenBank/DDBJ whole genome shotgun (WGS) entry which is preliminary data.</text>
</comment>
<dbReference type="InterPro" id="IPR036165">
    <property type="entry name" value="YefM-like_sf"/>
</dbReference>
<dbReference type="Proteomes" id="UP000320653">
    <property type="component" value="Unassembled WGS sequence"/>
</dbReference>
<name>A0A561QW13_9HYPH</name>
<dbReference type="SUPFAM" id="SSF143120">
    <property type="entry name" value="YefM-like"/>
    <property type="match status" value="1"/>
</dbReference>
<evidence type="ECO:0000313" key="2">
    <source>
        <dbReference type="EMBL" id="TWF54535.1"/>
    </source>
</evidence>
<dbReference type="PANTHER" id="PTHR35377">
    <property type="entry name" value="ANTITOXIN VAPB49-RELATED-RELATED"/>
    <property type="match status" value="1"/>
</dbReference>
<dbReference type="Gene3D" id="3.40.1620.10">
    <property type="entry name" value="YefM-like domain"/>
    <property type="match status" value="1"/>
</dbReference>
<dbReference type="EMBL" id="VIWP01000003">
    <property type="protein sequence ID" value="TWF54535.1"/>
    <property type="molecule type" value="Genomic_DNA"/>
</dbReference>
<proteinExistence type="inferred from homology"/>
<reference evidence="2 3" key="1">
    <citation type="submission" date="2019-06" db="EMBL/GenBank/DDBJ databases">
        <title>Sorghum-associated microbial communities from plants grown in Nebraska, USA.</title>
        <authorList>
            <person name="Schachtman D."/>
        </authorList>
    </citation>
    <scope>NUCLEOTIDE SEQUENCE [LARGE SCALE GENOMIC DNA]</scope>
    <source>
        <strain evidence="2 3">1225</strain>
    </source>
</reference>
<comment type="similarity">
    <text evidence="1">Belongs to the phD/YefM antitoxin family.</text>
</comment>
<keyword evidence="3" id="KW-1185">Reference proteome</keyword>
<dbReference type="InterPro" id="IPR051416">
    <property type="entry name" value="phD-YefM_TA_antitoxins"/>
</dbReference>
<gene>
    <name evidence="2" type="ORF">FHW37_103405</name>
</gene>
<evidence type="ECO:0000256" key="1">
    <source>
        <dbReference type="ARBA" id="ARBA00009981"/>
    </source>
</evidence>
<sequence>MIDAQIDRFPRRAYISGMKTVSIREAQDRFDELAQDVEQGETVTVTRDGKPVFDLVPRSSEHKVEPAKGGYDPEAGEAYLRSKGIVRTEGFISDDFDDPLPEDFLLRPLP</sequence>
<organism evidence="2 3">
    <name type="scientific">Neorhizobium alkalisoli</name>
    <dbReference type="NCBI Taxonomy" id="528178"/>
    <lineage>
        <taxon>Bacteria</taxon>
        <taxon>Pseudomonadati</taxon>
        <taxon>Pseudomonadota</taxon>
        <taxon>Alphaproteobacteria</taxon>
        <taxon>Hyphomicrobiales</taxon>
        <taxon>Rhizobiaceae</taxon>
        <taxon>Rhizobium/Agrobacterium group</taxon>
        <taxon>Neorhizobium</taxon>
    </lineage>
</organism>
<accession>A0A561QW13</accession>
<dbReference type="AlphaFoldDB" id="A0A561QW13"/>
<dbReference type="PANTHER" id="PTHR35377:SF7">
    <property type="entry name" value="SSL1004 PROTEIN"/>
    <property type="match status" value="1"/>
</dbReference>
<protein>
    <submittedName>
        <fullName evidence="2">Prevent-host-death family protein</fullName>
    </submittedName>
</protein>
<dbReference type="NCBIfam" id="TIGR01552">
    <property type="entry name" value="phd_fam"/>
    <property type="match status" value="1"/>
</dbReference>